<keyword evidence="2" id="KW-1185">Reference proteome</keyword>
<evidence type="ECO:0000313" key="2">
    <source>
        <dbReference type="Proteomes" id="UP000269945"/>
    </source>
</evidence>
<name>A0A9X9LYB3_GULGU</name>
<dbReference type="EMBL" id="CYRY02028671">
    <property type="protein sequence ID" value="VCW99426.1"/>
    <property type="molecule type" value="Genomic_DNA"/>
</dbReference>
<protein>
    <submittedName>
        <fullName evidence="1">Uncharacterized protein</fullName>
    </submittedName>
</protein>
<reference evidence="1 2" key="1">
    <citation type="submission" date="2018-10" db="EMBL/GenBank/DDBJ databases">
        <authorList>
            <person name="Ekblom R."/>
            <person name="Jareborg N."/>
        </authorList>
    </citation>
    <scope>NUCLEOTIDE SEQUENCE [LARGE SCALE GENOMIC DNA]</scope>
    <source>
        <tissue evidence="1">Muscle</tissue>
    </source>
</reference>
<dbReference type="AlphaFoldDB" id="A0A9X9LYB3"/>
<accession>A0A9X9LYB3</accession>
<dbReference type="Proteomes" id="UP000269945">
    <property type="component" value="Unassembled WGS sequence"/>
</dbReference>
<organism evidence="1 2">
    <name type="scientific">Gulo gulo</name>
    <name type="common">Wolverine</name>
    <name type="synonym">Gluton</name>
    <dbReference type="NCBI Taxonomy" id="48420"/>
    <lineage>
        <taxon>Eukaryota</taxon>
        <taxon>Metazoa</taxon>
        <taxon>Chordata</taxon>
        <taxon>Craniata</taxon>
        <taxon>Vertebrata</taxon>
        <taxon>Euteleostomi</taxon>
        <taxon>Mammalia</taxon>
        <taxon>Eutheria</taxon>
        <taxon>Laurasiatheria</taxon>
        <taxon>Carnivora</taxon>
        <taxon>Caniformia</taxon>
        <taxon>Musteloidea</taxon>
        <taxon>Mustelidae</taxon>
        <taxon>Guloninae</taxon>
        <taxon>Gulo</taxon>
    </lineage>
</organism>
<proteinExistence type="predicted"/>
<gene>
    <name evidence="1" type="ORF">BN2614_LOCUS2</name>
</gene>
<sequence length="65" mass="7394">MKEGTVAFAASPGLLLLPPPPLHCTFKWKIFRSQQKHCVQKRLSRSYHQTLEETLPGKLPFGLFS</sequence>
<evidence type="ECO:0000313" key="1">
    <source>
        <dbReference type="EMBL" id="VCW99426.1"/>
    </source>
</evidence>
<comment type="caution">
    <text evidence="1">The sequence shown here is derived from an EMBL/GenBank/DDBJ whole genome shotgun (WGS) entry which is preliminary data.</text>
</comment>